<accession>A0AAW0RDP5</accession>
<proteinExistence type="predicted"/>
<comment type="caution">
    <text evidence="1">The sequence shown here is derived from an EMBL/GenBank/DDBJ whole genome shotgun (WGS) entry which is preliminary data.</text>
</comment>
<protein>
    <submittedName>
        <fullName evidence="1">Uncharacterized protein</fullName>
    </submittedName>
</protein>
<evidence type="ECO:0000313" key="1">
    <source>
        <dbReference type="EMBL" id="KAK8132929.1"/>
    </source>
</evidence>
<organism evidence="1 2">
    <name type="scientific">Apiospora kogelbergensis</name>
    <dbReference type="NCBI Taxonomy" id="1337665"/>
    <lineage>
        <taxon>Eukaryota</taxon>
        <taxon>Fungi</taxon>
        <taxon>Dikarya</taxon>
        <taxon>Ascomycota</taxon>
        <taxon>Pezizomycotina</taxon>
        <taxon>Sordariomycetes</taxon>
        <taxon>Xylariomycetidae</taxon>
        <taxon>Amphisphaeriales</taxon>
        <taxon>Apiosporaceae</taxon>
        <taxon>Apiospora</taxon>
    </lineage>
</organism>
<reference evidence="1 2" key="1">
    <citation type="submission" date="2023-01" db="EMBL/GenBank/DDBJ databases">
        <title>Analysis of 21 Apiospora genomes using comparative genomics revels a genus with tremendous synthesis potential of carbohydrate active enzymes and secondary metabolites.</title>
        <authorList>
            <person name="Sorensen T."/>
        </authorList>
    </citation>
    <scope>NUCLEOTIDE SEQUENCE [LARGE SCALE GENOMIC DNA]</scope>
    <source>
        <strain evidence="1 2">CBS 117206</strain>
    </source>
</reference>
<keyword evidence="2" id="KW-1185">Reference proteome</keyword>
<dbReference type="EMBL" id="JAQQWP010000001">
    <property type="protein sequence ID" value="KAK8132929.1"/>
    <property type="molecule type" value="Genomic_DNA"/>
</dbReference>
<dbReference type="AlphaFoldDB" id="A0AAW0RDP5"/>
<dbReference type="Proteomes" id="UP001392437">
    <property type="component" value="Unassembled WGS sequence"/>
</dbReference>
<name>A0AAW0RDP5_9PEZI</name>
<gene>
    <name evidence="1" type="ORF">PG999_001102</name>
</gene>
<evidence type="ECO:0000313" key="2">
    <source>
        <dbReference type="Proteomes" id="UP001392437"/>
    </source>
</evidence>
<sequence length="70" mass="7452">MEALQYVWSRRTRICYMLDFPRIFKCAPPPFCPKDPHLGKAALVGGAAADTACVVAADGGKITGSKAIVV</sequence>